<keyword evidence="3" id="KW-0812">Transmembrane</keyword>
<evidence type="ECO:0000313" key="7">
    <source>
        <dbReference type="Proteomes" id="UP001230908"/>
    </source>
</evidence>
<keyword evidence="3" id="KW-0472">Membrane</keyword>
<keyword evidence="1 4" id="KW-0732">Signal</keyword>
<accession>A0ABU0ZCH8</accession>
<feature type="chain" id="PRO_5045409891" evidence="4">
    <location>
        <begin position="27"/>
        <end position="173"/>
    </location>
</feature>
<organism evidence="6 7">
    <name type="scientific">Phytohabitans maris</name>
    <dbReference type="NCBI Taxonomy" id="3071409"/>
    <lineage>
        <taxon>Bacteria</taxon>
        <taxon>Bacillati</taxon>
        <taxon>Actinomycetota</taxon>
        <taxon>Actinomycetes</taxon>
        <taxon>Micromonosporales</taxon>
        <taxon>Micromonosporaceae</taxon>
    </lineage>
</organism>
<dbReference type="Pfam" id="PF04234">
    <property type="entry name" value="CopC"/>
    <property type="match status" value="1"/>
</dbReference>
<dbReference type="Gene3D" id="2.60.40.1220">
    <property type="match status" value="1"/>
</dbReference>
<dbReference type="EMBL" id="JAVHUY010000004">
    <property type="protein sequence ID" value="MDQ7904037.1"/>
    <property type="molecule type" value="Genomic_DNA"/>
</dbReference>
<protein>
    <submittedName>
        <fullName evidence="6">Copper resistance protein CopC</fullName>
    </submittedName>
</protein>
<dbReference type="InterPro" id="IPR014755">
    <property type="entry name" value="Cu-Rt/internalin_Ig-like"/>
</dbReference>
<dbReference type="RefSeq" id="WP_308711312.1">
    <property type="nucleotide sequence ID" value="NZ_JAVHUY010000004.1"/>
</dbReference>
<evidence type="ECO:0000259" key="5">
    <source>
        <dbReference type="Pfam" id="PF04234"/>
    </source>
</evidence>
<feature type="signal peptide" evidence="4">
    <location>
        <begin position="1"/>
        <end position="26"/>
    </location>
</feature>
<keyword evidence="7" id="KW-1185">Reference proteome</keyword>
<sequence>MARRYRLAVAAVALTAAGVAALFALAPAGPAVTSATPPEGTALAVPPDAVELAVSKRPDVGRSHVSVVDGSGSPVRAGPLAAVGADRLRLPVAIVGRGTFTVAYHVELAGGGELAGSWRFGIGATPAGPAPEQEAAHAHGVDPIGATLLVVDGLVVLGVAVLLLRRRPARVRR</sequence>
<evidence type="ECO:0000256" key="3">
    <source>
        <dbReference type="SAM" id="Phobius"/>
    </source>
</evidence>
<comment type="caution">
    <text evidence="6">The sequence shown here is derived from an EMBL/GenBank/DDBJ whole genome shotgun (WGS) entry which is preliminary data.</text>
</comment>
<dbReference type="SUPFAM" id="SSF81296">
    <property type="entry name" value="E set domains"/>
    <property type="match status" value="1"/>
</dbReference>
<evidence type="ECO:0000256" key="2">
    <source>
        <dbReference type="ARBA" id="ARBA00023008"/>
    </source>
</evidence>
<dbReference type="InterPro" id="IPR014756">
    <property type="entry name" value="Ig_E-set"/>
</dbReference>
<evidence type="ECO:0000256" key="4">
    <source>
        <dbReference type="SAM" id="SignalP"/>
    </source>
</evidence>
<keyword evidence="3" id="KW-1133">Transmembrane helix</keyword>
<proteinExistence type="predicted"/>
<evidence type="ECO:0000313" key="6">
    <source>
        <dbReference type="EMBL" id="MDQ7904037.1"/>
    </source>
</evidence>
<feature type="domain" description="CopC" evidence="5">
    <location>
        <begin position="31"/>
        <end position="121"/>
    </location>
</feature>
<evidence type="ECO:0000256" key="1">
    <source>
        <dbReference type="ARBA" id="ARBA00022729"/>
    </source>
</evidence>
<name>A0ABU0ZCH8_9ACTN</name>
<feature type="transmembrane region" description="Helical" evidence="3">
    <location>
        <begin position="144"/>
        <end position="164"/>
    </location>
</feature>
<reference evidence="6 7" key="1">
    <citation type="submission" date="2023-08" db="EMBL/GenBank/DDBJ databases">
        <title>Phytohabitans sansha sp. nov., isolated from marine sediment.</title>
        <authorList>
            <person name="Zhao Y."/>
            <person name="Yi K."/>
        </authorList>
    </citation>
    <scope>NUCLEOTIDE SEQUENCE [LARGE SCALE GENOMIC DNA]</scope>
    <source>
        <strain evidence="6 7">ZYX-F-186</strain>
    </source>
</reference>
<dbReference type="Proteomes" id="UP001230908">
    <property type="component" value="Unassembled WGS sequence"/>
</dbReference>
<keyword evidence="2" id="KW-0186">Copper</keyword>
<dbReference type="InterPro" id="IPR007348">
    <property type="entry name" value="CopC_dom"/>
</dbReference>
<gene>
    <name evidence="6" type="ORF">RB614_05810</name>
</gene>